<dbReference type="AlphaFoldDB" id="A0A2N9VVZ6"/>
<reference evidence="11 12" key="1">
    <citation type="journal article" date="2017" name="Int J Environ Stud">
        <title>Does the Miocene-Pliocene relict legume Oxytropis triphylla form nitrogen-fixing nodules with a combination of bacterial strains?</title>
        <authorList>
            <person name="Safronova V."/>
            <person name="Belimov A."/>
            <person name="Sazanova A."/>
            <person name="Kuznetsova I."/>
            <person name="Popova J."/>
            <person name="Andronov E."/>
            <person name="Verkhozina A."/>
            <person name="Tikhonovich I."/>
        </authorList>
    </citation>
    <scope>NUCLEOTIDE SEQUENCE [LARGE SCALE GENOMIC DNA]</scope>
    <source>
        <strain evidence="11 12">Tri-38</strain>
    </source>
</reference>
<evidence type="ECO:0000313" key="11">
    <source>
        <dbReference type="EMBL" id="PIO43664.1"/>
    </source>
</evidence>
<keyword evidence="12" id="KW-1185">Reference proteome</keyword>
<dbReference type="Pfam" id="PF01262">
    <property type="entry name" value="AlaDh_PNT_C"/>
    <property type="match status" value="1"/>
</dbReference>
<dbReference type="CDD" id="cd05305">
    <property type="entry name" value="L-AlaDH"/>
    <property type="match status" value="1"/>
</dbReference>
<dbReference type="PROSITE" id="PS00837">
    <property type="entry name" value="ALADH_PNT_2"/>
    <property type="match status" value="1"/>
</dbReference>
<evidence type="ECO:0000256" key="6">
    <source>
        <dbReference type="PIRSR" id="PIRSR000183-1"/>
    </source>
</evidence>
<feature type="binding site" evidence="8">
    <location>
        <position position="198"/>
    </location>
    <ligand>
        <name>NAD(+)</name>
        <dbReference type="ChEBI" id="CHEBI:57540"/>
    </ligand>
</feature>
<keyword evidence="4 5" id="KW-0520">NAD</keyword>
<evidence type="ECO:0000259" key="9">
    <source>
        <dbReference type="SMART" id="SM01002"/>
    </source>
</evidence>
<dbReference type="EC" id="1.4.1.1" evidence="2 5"/>
<dbReference type="InterPro" id="IPR008141">
    <property type="entry name" value="Ala_DH"/>
</dbReference>
<dbReference type="GO" id="GO:0000166">
    <property type="term" value="F:nucleotide binding"/>
    <property type="evidence" value="ECO:0007669"/>
    <property type="project" value="UniProtKB-KW"/>
</dbReference>
<evidence type="ECO:0000256" key="3">
    <source>
        <dbReference type="ARBA" id="ARBA00023002"/>
    </source>
</evidence>
<protein>
    <recommendedName>
        <fullName evidence="2 5">Alanine dehydrogenase</fullName>
        <ecNumber evidence="2 5">1.4.1.1</ecNumber>
    </recommendedName>
</protein>
<evidence type="ECO:0000256" key="8">
    <source>
        <dbReference type="PIRSR" id="PIRSR000183-3"/>
    </source>
</evidence>
<evidence type="ECO:0000256" key="7">
    <source>
        <dbReference type="PIRSR" id="PIRSR000183-2"/>
    </source>
</evidence>
<dbReference type="PIRSF" id="PIRSF000183">
    <property type="entry name" value="Alanine_dh"/>
    <property type="match status" value="1"/>
</dbReference>
<proteinExistence type="inferred from homology"/>
<evidence type="ECO:0000313" key="12">
    <source>
        <dbReference type="Proteomes" id="UP000232163"/>
    </source>
</evidence>
<evidence type="ECO:0000256" key="2">
    <source>
        <dbReference type="ARBA" id="ARBA00012897"/>
    </source>
</evidence>
<feature type="domain" description="Alanine dehydrogenase/pyridine nucleotide transhydrogenase N-terminal" evidence="10">
    <location>
        <begin position="4"/>
        <end position="137"/>
    </location>
</feature>
<accession>A0A2N9VVZ6</accession>
<dbReference type="Pfam" id="PF05222">
    <property type="entry name" value="AlaDh_PNT_N"/>
    <property type="match status" value="1"/>
</dbReference>
<organism evidence="11 12">
    <name type="scientific">Phyllobacterium zundukense</name>
    <dbReference type="NCBI Taxonomy" id="1867719"/>
    <lineage>
        <taxon>Bacteria</taxon>
        <taxon>Pseudomonadati</taxon>
        <taxon>Pseudomonadota</taxon>
        <taxon>Alphaproteobacteria</taxon>
        <taxon>Hyphomicrobiales</taxon>
        <taxon>Phyllobacteriaceae</taxon>
        <taxon>Phyllobacterium</taxon>
    </lineage>
</organism>
<dbReference type="Gene3D" id="3.40.50.720">
    <property type="entry name" value="NAD(P)-binding Rossmann-like Domain"/>
    <property type="match status" value="2"/>
</dbReference>
<dbReference type="OrthoDB" id="9804592at2"/>
<comment type="similarity">
    <text evidence="1 5">Belongs to the AlaDH/PNT family.</text>
</comment>
<dbReference type="PANTHER" id="PTHR42795:SF1">
    <property type="entry name" value="ALANINE DEHYDROGENASE"/>
    <property type="match status" value="1"/>
</dbReference>
<dbReference type="GO" id="GO:0005886">
    <property type="term" value="C:plasma membrane"/>
    <property type="evidence" value="ECO:0007669"/>
    <property type="project" value="TreeGrafter"/>
</dbReference>
<keyword evidence="3 5" id="KW-0560">Oxidoreductase</keyword>
<feature type="active site" description="Proton donor/acceptor" evidence="6">
    <location>
        <position position="270"/>
    </location>
</feature>
<dbReference type="SMART" id="SM01003">
    <property type="entry name" value="AlaDh_PNT_N"/>
    <property type="match status" value="1"/>
</dbReference>
<dbReference type="SMART" id="SM01002">
    <property type="entry name" value="AlaDh_PNT_C"/>
    <property type="match status" value="1"/>
</dbReference>
<evidence type="ECO:0000256" key="1">
    <source>
        <dbReference type="ARBA" id="ARBA00005689"/>
    </source>
</evidence>
<feature type="binding site" evidence="7">
    <location>
        <position position="75"/>
    </location>
    <ligand>
        <name>substrate</name>
    </ligand>
</feature>
<feature type="binding site" evidence="7">
    <location>
        <position position="15"/>
    </location>
    <ligand>
        <name>substrate</name>
    </ligand>
</feature>
<dbReference type="InterPro" id="IPR007886">
    <property type="entry name" value="AlaDH/PNT_N"/>
</dbReference>
<gene>
    <name evidence="11" type="ORF">B5P45_17330</name>
</gene>
<feature type="active site" description="Proton donor/acceptor" evidence="6">
    <location>
        <position position="96"/>
    </location>
</feature>
<feature type="domain" description="Alanine dehydrogenase/pyridine nucleotide transhydrogenase NAD(H)-binding" evidence="9">
    <location>
        <begin position="149"/>
        <end position="297"/>
    </location>
</feature>
<comment type="catalytic activity">
    <reaction evidence="5">
        <text>L-alanine + NAD(+) + H2O = pyruvate + NH4(+) + NADH + H(+)</text>
        <dbReference type="Rhea" id="RHEA:18405"/>
        <dbReference type="ChEBI" id="CHEBI:15361"/>
        <dbReference type="ChEBI" id="CHEBI:15377"/>
        <dbReference type="ChEBI" id="CHEBI:15378"/>
        <dbReference type="ChEBI" id="CHEBI:28938"/>
        <dbReference type="ChEBI" id="CHEBI:57540"/>
        <dbReference type="ChEBI" id="CHEBI:57945"/>
        <dbReference type="ChEBI" id="CHEBI:57972"/>
        <dbReference type="EC" id="1.4.1.1"/>
    </reaction>
</comment>
<comment type="caution">
    <text evidence="11">The sequence shown here is derived from an EMBL/GenBank/DDBJ whole genome shotgun (WGS) entry which is preliminary data.</text>
</comment>
<evidence type="ECO:0000259" key="10">
    <source>
        <dbReference type="SMART" id="SM01003"/>
    </source>
</evidence>
<dbReference type="InterPro" id="IPR036291">
    <property type="entry name" value="NAD(P)-bd_dom_sf"/>
</dbReference>
<dbReference type="FunFam" id="3.40.50.720:FF:000049">
    <property type="entry name" value="Alanine dehydrogenase"/>
    <property type="match status" value="1"/>
</dbReference>
<dbReference type="GO" id="GO:0000286">
    <property type="term" value="F:alanine dehydrogenase activity"/>
    <property type="evidence" value="ECO:0007669"/>
    <property type="project" value="UniProtKB-UniRule"/>
</dbReference>
<dbReference type="RefSeq" id="WP_099998723.1">
    <property type="nucleotide sequence ID" value="NZ_CP017940.1"/>
</dbReference>
<dbReference type="KEGG" id="pht:BLM14_06945"/>
<evidence type="ECO:0000256" key="4">
    <source>
        <dbReference type="ARBA" id="ARBA00023027"/>
    </source>
</evidence>
<dbReference type="SUPFAM" id="SSF51735">
    <property type="entry name" value="NAD(P)-binding Rossmann-fold domains"/>
    <property type="match status" value="1"/>
</dbReference>
<feature type="binding site" evidence="8">
    <location>
        <position position="220"/>
    </location>
    <ligand>
        <name>NAD(+)</name>
        <dbReference type="ChEBI" id="CHEBI:57540"/>
    </ligand>
</feature>
<feature type="binding site" evidence="8">
    <location>
        <begin position="239"/>
        <end position="240"/>
    </location>
    <ligand>
        <name>NAD(+)</name>
        <dbReference type="ChEBI" id="CHEBI:57540"/>
    </ligand>
</feature>
<sequence length="371" mass="38765">MRVGCPKEIKNHEYRVGLTPGAVREYIAHGHTVIVQSGAGIGIGADDGAYQAAGAKVVKTAEEVFQQSDMIVKVKEPQPSEWAQLREGQLLYTYLHLAPDPEQTKGLLASGVTAIAYETVTDDRGGLPLLAPMSEVAGRLAIQAGATALQKANGGRGVLLGGVPGVLPGKVTIIGGGVVGINAAMMATGLGADVTILDRSIPRLRQLDDLFRGRIHTRYSTIEALDEEVFSADIVVGAVLIPGAAAPKLVTREMLSGMKKGAVIVDVAIDQGGCFETSHATTHSDPTYEVDGIIHYCVANMPGAVPVTSAHALNNATLQYGLQLADRGVKALVDNPHLRNGLNVHKGRITNQAVAEALGLEMVEAKSALAA</sequence>
<dbReference type="GO" id="GO:0042853">
    <property type="term" value="P:L-alanine catabolic process"/>
    <property type="evidence" value="ECO:0007669"/>
    <property type="project" value="InterPro"/>
</dbReference>
<dbReference type="InterPro" id="IPR008143">
    <property type="entry name" value="Ala_DH/PNT_CS2"/>
</dbReference>
<name>A0A2N9VVZ6_9HYPH</name>
<dbReference type="SUPFAM" id="SSF52283">
    <property type="entry name" value="Formate/glycerate dehydrogenase catalytic domain-like"/>
    <property type="match status" value="1"/>
</dbReference>
<dbReference type="PANTHER" id="PTHR42795">
    <property type="entry name" value="ALANINE DEHYDROGENASE"/>
    <property type="match status" value="1"/>
</dbReference>
<dbReference type="NCBIfam" id="TIGR00518">
    <property type="entry name" value="alaDH"/>
    <property type="match status" value="1"/>
</dbReference>
<feature type="binding site" evidence="8">
    <location>
        <begin position="267"/>
        <end position="270"/>
    </location>
    <ligand>
        <name>NAD(+)</name>
        <dbReference type="ChEBI" id="CHEBI:57540"/>
    </ligand>
</feature>
<dbReference type="InterPro" id="IPR007698">
    <property type="entry name" value="AlaDH/PNT_NAD(H)-bd"/>
</dbReference>
<evidence type="ECO:0000256" key="5">
    <source>
        <dbReference type="PIRNR" id="PIRNR000183"/>
    </source>
</evidence>
<feature type="binding site" evidence="8">
    <location>
        <position position="203"/>
    </location>
    <ligand>
        <name>NAD(+)</name>
        <dbReference type="ChEBI" id="CHEBI:57540"/>
    </ligand>
</feature>
<feature type="binding site" evidence="8">
    <location>
        <position position="134"/>
    </location>
    <ligand>
        <name>NAD(+)</name>
        <dbReference type="ChEBI" id="CHEBI:57540"/>
    </ligand>
</feature>
<feature type="binding site" evidence="8">
    <location>
        <begin position="298"/>
        <end position="301"/>
    </location>
    <ligand>
        <name>NAD(+)</name>
        <dbReference type="ChEBI" id="CHEBI:57540"/>
    </ligand>
</feature>
<keyword evidence="8" id="KW-0547">Nucleotide-binding</keyword>
<dbReference type="Proteomes" id="UP000232163">
    <property type="component" value="Unassembled WGS sequence"/>
</dbReference>
<dbReference type="EMBL" id="MZMT01000037">
    <property type="protein sequence ID" value="PIO43664.1"/>
    <property type="molecule type" value="Genomic_DNA"/>
</dbReference>